<organism evidence="2 3">
    <name type="scientific">Melipona quadrifasciata</name>
    <dbReference type="NCBI Taxonomy" id="166423"/>
    <lineage>
        <taxon>Eukaryota</taxon>
        <taxon>Metazoa</taxon>
        <taxon>Ecdysozoa</taxon>
        <taxon>Arthropoda</taxon>
        <taxon>Hexapoda</taxon>
        <taxon>Insecta</taxon>
        <taxon>Pterygota</taxon>
        <taxon>Neoptera</taxon>
        <taxon>Endopterygota</taxon>
        <taxon>Hymenoptera</taxon>
        <taxon>Apocrita</taxon>
        <taxon>Aculeata</taxon>
        <taxon>Apoidea</taxon>
        <taxon>Anthophila</taxon>
        <taxon>Apidae</taxon>
        <taxon>Melipona</taxon>
    </lineage>
</organism>
<feature type="region of interest" description="Disordered" evidence="1">
    <location>
        <begin position="278"/>
        <end position="302"/>
    </location>
</feature>
<proteinExistence type="predicted"/>
<accession>A0A0N0BDN6</accession>
<dbReference type="EMBL" id="KQ435851">
    <property type="protein sequence ID" value="KOX70718.1"/>
    <property type="molecule type" value="Genomic_DNA"/>
</dbReference>
<feature type="compositionally biased region" description="Basic and acidic residues" evidence="1">
    <location>
        <begin position="278"/>
        <end position="287"/>
    </location>
</feature>
<protein>
    <submittedName>
        <fullName evidence="2">Uncharacterized protein</fullName>
    </submittedName>
</protein>
<sequence>MTLWDKNLINYNAHYSKQNLPIDDINTDARENPTSKLGNWNTTLFLLLNASERMRRLFKKLHDLYPTENYRSSLTHLWDIKPTGHKIHVQRVPFSKRFKPSPKQINLGNLVSPTTEGLLKFILRLTLPSPVMGTKISKVIVVFTHFGQPRVDGLKKRKVIANYSAVAKKITEIDADQSNQKYHLAWKLKRLILKLVSNFTSTIAIPHASLLQYLLPEKFLGNLPFEGKQFYSKSLAPKKFVSLPAALICPSSLQWRMVRKKFISLPSANSLRIELAGKTRKKEEERKMRHSAPPPPLSEEISSGESFEDAFNMLGSNNRARRKITRQRAIKTSPDPSDNLFVQVSDEVIPDAKSELRQLELRQCGTCIREMGKNALFLINLEIKKQQV</sequence>
<gene>
    <name evidence="2" type="ORF">WN51_02142</name>
</gene>
<dbReference type="AlphaFoldDB" id="A0A0N0BDN6"/>
<evidence type="ECO:0000313" key="3">
    <source>
        <dbReference type="Proteomes" id="UP000053105"/>
    </source>
</evidence>
<keyword evidence="3" id="KW-1185">Reference proteome</keyword>
<evidence type="ECO:0000313" key="2">
    <source>
        <dbReference type="EMBL" id="KOX70718.1"/>
    </source>
</evidence>
<reference evidence="2 3" key="1">
    <citation type="submission" date="2015-07" db="EMBL/GenBank/DDBJ databases">
        <title>The genome of Melipona quadrifasciata.</title>
        <authorList>
            <person name="Pan H."/>
            <person name="Kapheim K."/>
        </authorList>
    </citation>
    <scope>NUCLEOTIDE SEQUENCE [LARGE SCALE GENOMIC DNA]</scope>
    <source>
        <strain evidence="2">0111107301</strain>
        <tissue evidence="2">Whole body</tissue>
    </source>
</reference>
<name>A0A0N0BDN6_9HYME</name>
<evidence type="ECO:0000256" key="1">
    <source>
        <dbReference type="SAM" id="MobiDB-lite"/>
    </source>
</evidence>
<dbReference type="Proteomes" id="UP000053105">
    <property type="component" value="Unassembled WGS sequence"/>
</dbReference>